<evidence type="ECO:0000256" key="1">
    <source>
        <dbReference type="ARBA" id="ARBA00004651"/>
    </source>
</evidence>
<evidence type="ECO:0000256" key="5">
    <source>
        <dbReference type="ARBA" id="ARBA00022692"/>
    </source>
</evidence>
<name>A0A8J7DV51_9CYAN</name>
<evidence type="ECO:0000256" key="8">
    <source>
        <dbReference type="RuleBase" id="RU363041"/>
    </source>
</evidence>
<dbReference type="AlphaFoldDB" id="A0A8J7DV51"/>
<feature type="transmembrane region" description="Helical" evidence="8">
    <location>
        <begin position="220"/>
        <end position="237"/>
    </location>
</feature>
<keyword evidence="6 8" id="KW-1133">Transmembrane helix</keyword>
<dbReference type="Pfam" id="PF01925">
    <property type="entry name" value="TauE"/>
    <property type="match status" value="1"/>
</dbReference>
<gene>
    <name evidence="9" type="ORF">IQ249_06530</name>
</gene>
<keyword evidence="7 8" id="KW-0472">Membrane</keyword>
<keyword evidence="5 8" id="KW-0812">Transmembrane</keyword>
<feature type="transmembrane region" description="Helical" evidence="8">
    <location>
        <begin position="64"/>
        <end position="88"/>
    </location>
</feature>
<evidence type="ECO:0000256" key="4">
    <source>
        <dbReference type="ARBA" id="ARBA00022475"/>
    </source>
</evidence>
<dbReference type="PANTHER" id="PTHR30269">
    <property type="entry name" value="TRANSMEMBRANE PROTEIN YFCA"/>
    <property type="match status" value="1"/>
</dbReference>
<evidence type="ECO:0000256" key="2">
    <source>
        <dbReference type="ARBA" id="ARBA00009142"/>
    </source>
</evidence>
<feature type="transmembrane region" description="Helical" evidence="8">
    <location>
        <begin position="31"/>
        <end position="52"/>
    </location>
</feature>
<dbReference type="EMBL" id="JADEWZ010000007">
    <property type="protein sequence ID" value="MBE9115551.1"/>
    <property type="molecule type" value="Genomic_DNA"/>
</dbReference>
<dbReference type="GO" id="GO:0005886">
    <property type="term" value="C:plasma membrane"/>
    <property type="evidence" value="ECO:0007669"/>
    <property type="project" value="UniProtKB-SubCell"/>
</dbReference>
<sequence length="246" mass="26967">MIIFGLVLASITGWFISSVAGGGSPFILMPVVGFFLGTAAIPPVITTGMIFGNTQRIFIYWREIDWGLVWWYLPGAIAGACLGAFLFTHAHIEGLSIILGLFLVLSAIAHGFGQNARSFSVKAWYFLPAGFFYALLSGLIGSSGPLLNPFYLNYGLVKEELIATKSAHVLVVHAIKIAAYAIFGAFTLPYLLYGLLIGIAALPGNWLGQIALDKISERRFRQLVVTFILFSGIFMVWQQRQVLVIW</sequence>
<reference evidence="9" key="1">
    <citation type="submission" date="2020-10" db="EMBL/GenBank/DDBJ databases">
        <authorList>
            <person name="Castelo-Branco R."/>
            <person name="Eusebio N."/>
            <person name="Adriana R."/>
            <person name="Vieira A."/>
            <person name="Brugerolle De Fraissinette N."/>
            <person name="Rezende De Castro R."/>
            <person name="Schneider M.P."/>
            <person name="Vasconcelos V."/>
            <person name="Leao P.N."/>
        </authorList>
    </citation>
    <scope>NUCLEOTIDE SEQUENCE</scope>
    <source>
        <strain evidence="9">LEGE 07157</strain>
    </source>
</reference>
<feature type="transmembrane region" description="Helical" evidence="8">
    <location>
        <begin position="124"/>
        <end position="142"/>
    </location>
</feature>
<accession>A0A8J7DV51</accession>
<evidence type="ECO:0000256" key="7">
    <source>
        <dbReference type="ARBA" id="ARBA00023136"/>
    </source>
</evidence>
<protein>
    <recommendedName>
        <fullName evidence="8">Probable membrane transporter protein</fullName>
    </recommendedName>
</protein>
<keyword evidence="10" id="KW-1185">Reference proteome</keyword>
<organism evidence="9 10">
    <name type="scientific">Lusitaniella coriacea LEGE 07157</name>
    <dbReference type="NCBI Taxonomy" id="945747"/>
    <lineage>
        <taxon>Bacteria</taxon>
        <taxon>Bacillati</taxon>
        <taxon>Cyanobacteriota</taxon>
        <taxon>Cyanophyceae</taxon>
        <taxon>Spirulinales</taxon>
        <taxon>Lusitaniellaceae</taxon>
        <taxon>Lusitaniella</taxon>
    </lineage>
</organism>
<evidence type="ECO:0000256" key="6">
    <source>
        <dbReference type="ARBA" id="ARBA00022989"/>
    </source>
</evidence>
<comment type="subcellular location">
    <subcellularLocation>
        <location evidence="1 8">Cell membrane</location>
        <topology evidence="1 8">Multi-pass membrane protein</topology>
    </subcellularLocation>
</comment>
<comment type="caution">
    <text evidence="9">The sequence shown here is derived from an EMBL/GenBank/DDBJ whole genome shotgun (WGS) entry which is preliminary data.</text>
</comment>
<keyword evidence="4 8" id="KW-1003">Cell membrane</keyword>
<dbReference type="Proteomes" id="UP000654482">
    <property type="component" value="Unassembled WGS sequence"/>
</dbReference>
<dbReference type="InterPro" id="IPR052017">
    <property type="entry name" value="TSUP"/>
</dbReference>
<evidence type="ECO:0000256" key="3">
    <source>
        <dbReference type="ARBA" id="ARBA00022448"/>
    </source>
</evidence>
<dbReference type="InterPro" id="IPR002781">
    <property type="entry name" value="TM_pro_TauE-like"/>
</dbReference>
<evidence type="ECO:0000313" key="9">
    <source>
        <dbReference type="EMBL" id="MBE9115551.1"/>
    </source>
</evidence>
<keyword evidence="3" id="KW-0813">Transport</keyword>
<dbReference type="RefSeq" id="WP_194028640.1">
    <property type="nucleotide sequence ID" value="NZ_JADEWZ010000007.1"/>
</dbReference>
<dbReference type="PANTHER" id="PTHR30269:SF37">
    <property type="entry name" value="MEMBRANE TRANSPORTER PROTEIN"/>
    <property type="match status" value="1"/>
</dbReference>
<feature type="transmembrane region" description="Helical" evidence="8">
    <location>
        <begin position="94"/>
        <end position="112"/>
    </location>
</feature>
<evidence type="ECO:0000313" key="10">
    <source>
        <dbReference type="Proteomes" id="UP000654482"/>
    </source>
</evidence>
<comment type="similarity">
    <text evidence="2 8">Belongs to the 4-toluene sulfonate uptake permease (TSUP) (TC 2.A.102) family.</text>
</comment>
<proteinExistence type="inferred from homology"/>